<protein>
    <submittedName>
        <fullName evidence="1">Thermonuclease family protein</fullName>
    </submittedName>
</protein>
<dbReference type="InterPro" id="IPR035437">
    <property type="entry name" value="SNase_OB-fold_sf"/>
</dbReference>
<dbReference type="InterPro" id="IPR016071">
    <property type="entry name" value="Staphylococal_nuclease_OB-fold"/>
</dbReference>
<dbReference type="Pfam" id="PF00565">
    <property type="entry name" value="SNase"/>
    <property type="match status" value="1"/>
</dbReference>
<accession>A0A351U6C0</accession>
<gene>
    <name evidence="1" type="ORF">GXY80_02925</name>
</gene>
<reference evidence="1" key="2">
    <citation type="submission" date="2020-01" db="EMBL/GenBank/DDBJ databases">
        <authorList>
            <person name="Campanaro S."/>
        </authorList>
    </citation>
    <scope>NUCLEOTIDE SEQUENCE</scope>
    <source>
        <strain evidence="1">AS06rmzACSIP_7</strain>
    </source>
</reference>
<reference evidence="1" key="1">
    <citation type="journal article" date="2020" name="Biotechnol. Biofuels">
        <title>New insights from the biogas microbiome by comprehensive genome-resolved metagenomics of nearly 1600 species originating from multiple anaerobic digesters.</title>
        <authorList>
            <person name="Campanaro S."/>
            <person name="Treu L."/>
            <person name="Rodriguez-R L.M."/>
            <person name="Kovalovszki A."/>
            <person name="Ziels R.M."/>
            <person name="Maus I."/>
            <person name="Zhu X."/>
            <person name="Kougias P.G."/>
            <person name="Basile A."/>
            <person name="Luo G."/>
            <person name="Schluter A."/>
            <person name="Konstantinidis K.T."/>
            <person name="Angelidaki I."/>
        </authorList>
    </citation>
    <scope>NUCLEOTIDE SEQUENCE</scope>
    <source>
        <strain evidence="1">AS06rmzACSIP_7</strain>
    </source>
</reference>
<proteinExistence type="predicted"/>
<dbReference type="Gene3D" id="2.40.50.90">
    <property type="match status" value="1"/>
</dbReference>
<name>A0A351U6C0_9BACT</name>
<dbReference type="PROSITE" id="PS50830">
    <property type="entry name" value="TNASE_3"/>
    <property type="match status" value="1"/>
</dbReference>
<evidence type="ECO:0000313" key="1">
    <source>
        <dbReference type="EMBL" id="NLW34424.1"/>
    </source>
</evidence>
<evidence type="ECO:0000313" key="2">
    <source>
        <dbReference type="Proteomes" id="UP000777265"/>
    </source>
</evidence>
<dbReference type="STRING" id="909663.GCA_000512235_02956"/>
<dbReference type="EMBL" id="JAAYEE010000049">
    <property type="protein sequence ID" value="NLW34424.1"/>
    <property type="molecule type" value="Genomic_DNA"/>
</dbReference>
<dbReference type="AlphaFoldDB" id="A0A351U6C0"/>
<dbReference type="SUPFAM" id="SSF50199">
    <property type="entry name" value="Staphylococcal nuclease"/>
    <property type="match status" value="1"/>
</dbReference>
<dbReference type="Proteomes" id="UP000777265">
    <property type="component" value="Unassembled WGS sequence"/>
</dbReference>
<sequence length="92" mass="10625">MADRPIRVMLHSTPKDRYGRYIASLYVDNQDLGLKLIREGLVLAYIVYPFPTMSLYLQEQGLARSGHKGLWANKDVTARALALMSEWQRRTE</sequence>
<comment type="caution">
    <text evidence="1">The sequence shown here is derived from an EMBL/GenBank/DDBJ whole genome shotgun (WGS) entry which is preliminary data.</text>
</comment>
<organism evidence="1 2">
    <name type="scientific">Syntrophorhabdus aromaticivorans</name>
    <dbReference type="NCBI Taxonomy" id="328301"/>
    <lineage>
        <taxon>Bacteria</taxon>
        <taxon>Pseudomonadati</taxon>
        <taxon>Thermodesulfobacteriota</taxon>
        <taxon>Syntrophorhabdia</taxon>
        <taxon>Syntrophorhabdales</taxon>
        <taxon>Syntrophorhabdaceae</taxon>
        <taxon>Syntrophorhabdus</taxon>
    </lineage>
</organism>